<feature type="region of interest" description="Disordered" evidence="2">
    <location>
        <begin position="221"/>
        <end position="273"/>
    </location>
</feature>
<evidence type="ECO:0000313" key="3">
    <source>
        <dbReference type="EMBL" id="GEU83079.1"/>
    </source>
</evidence>
<protein>
    <recommendedName>
        <fullName evidence="4">Retrovirus-related Pol polyprotein from transposon TNT 1-94</fullName>
    </recommendedName>
</protein>
<feature type="compositionally biased region" description="Basic and acidic residues" evidence="2">
    <location>
        <begin position="247"/>
        <end position="263"/>
    </location>
</feature>
<proteinExistence type="predicted"/>
<dbReference type="CDD" id="cd09272">
    <property type="entry name" value="RNase_HI_RT_Ty1"/>
    <property type="match status" value="1"/>
</dbReference>
<keyword evidence="1" id="KW-0175">Coiled coil</keyword>
<dbReference type="AlphaFoldDB" id="A0A6L2NBU5"/>
<comment type="caution">
    <text evidence="3">The sequence shown here is derived from an EMBL/GenBank/DDBJ whole genome shotgun (WGS) entry which is preliminary data.</text>
</comment>
<accession>A0A6L2NBU5</accession>
<evidence type="ECO:0008006" key="4">
    <source>
        <dbReference type="Google" id="ProtNLM"/>
    </source>
</evidence>
<reference evidence="3" key="1">
    <citation type="journal article" date="2019" name="Sci. Rep.">
        <title>Draft genome of Tanacetum cinerariifolium, the natural source of mosquito coil.</title>
        <authorList>
            <person name="Yamashiro T."/>
            <person name="Shiraishi A."/>
            <person name="Satake H."/>
            <person name="Nakayama K."/>
        </authorList>
    </citation>
    <scope>NUCLEOTIDE SEQUENCE</scope>
</reference>
<feature type="region of interest" description="Disordered" evidence="2">
    <location>
        <begin position="182"/>
        <end position="205"/>
    </location>
</feature>
<organism evidence="3">
    <name type="scientific">Tanacetum cinerariifolium</name>
    <name type="common">Dalmatian daisy</name>
    <name type="synonym">Chrysanthemum cinerariifolium</name>
    <dbReference type="NCBI Taxonomy" id="118510"/>
    <lineage>
        <taxon>Eukaryota</taxon>
        <taxon>Viridiplantae</taxon>
        <taxon>Streptophyta</taxon>
        <taxon>Embryophyta</taxon>
        <taxon>Tracheophyta</taxon>
        <taxon>Spermatophyta</taxon>
        <taxon>Magnoliopsida</taxon>
        <taxon>eudicotyledons</taxon>
        <taxon>Gunneridae</taxon>
        <taxon>Pentapetalae</taxon>
        <taxon>asterids</taxon>
        <taxon>campanulids</taxon>
        <taxon>Asterales</taxon>
        <taxon>Asteraceae</taxon>
        <taxon>Asteroideae</taxon>
        <taxon>Anthemideae</taxon>
        <taxon>Anthemidinae</taxon>
        <taxon>Tanacetum</taxon>
    </lineage>
</organism>
<feature type="coiled-coil region" evidence="1">
    <location>
        <begin position="278"/>
        <end position="312"/>
    </location>
</feature>
<sequence length="502" mass="56786">MVPHNKLGHDLNGKAVNETQYKGFDLKGYSDSDYAGCNMDKKSTSAKVEYVAAAGCCANILWMKSQLTNYDIIYEKNKPLFTLFNFIRDHILKGDIELHFILTQYQLDDIFTKPLDETTFKRFIVELGFDLKGYSDSDYAGCNMDKKSTSAAAGCCANILWMKSQLTDYDIIYEKEAAHSPTSHSKNKKKYGTAKDKAPSQPSVSTFADTKLHKEDIQAFGDPTSLGVTSKEGAHPQLSSDESEEEETKKDEYTHTTSHDVPKDTSVPHPPSPKLAQIQELMAQVHLLQSQKEKLVQQKAKAEAEVASLKVRPTYPDINQLTKLLAKQLLHMLRGEITNPASKDAKPTNLHNELVDLLGIDIVTQYYNKKLLYDKYYDKMLKRRKSSKIINCDVLTQKGPITFPRVQNEKIYKYAKNVMVTASHAISDAVIKKSSIAMTRKLDDMIELPKSQPKRTYNKDLEREIVMVKIPKCMAWLDDEPIGDLDTMKDKVIFDEKKLGSS</sequence>
<evidence type="ECO:0000256" key="1">
    <source>
        <dbReference type="SAM" id="Coils"/>
    </source>
</evidence>
<gene>
    <name evidence="3" type="ORF">Tci_055057</name>
</gene>
<dbReference type="EMBL" id="BKCJ010008611">
    <property type="protein sequence ID" value="GEU83079.1"/>
    <property type="molecule type" value="Genomic_DNA"/>
</dbReference>
<evidence type="ECO:0000256" key="2">
    <source>
        <dbReference type="SAM" id="MobiDB-lite"/>
    </source>
</evidence>
<name>A0A6L2NBU5_TANCI</name>